<gene>
    <name evidence="2" type="ORF">MOP44_00340</name>
</gene>
<evidence type="ECO:0000313" key="2">
    <source>
        <dbReference type="EMBL" id="UWZ84398.1"/>
    </source>
</evidence>
<protein>
    <submittedName>
        <fullName evidence="2">Uncharacterized protein</fullName>
    </submittedName>
</protein>
<keyword evidence="1" id="KW-0472">Membrane</keyword>
<evidence type="ECO:0000256" key="1">
    <source>
        <dbReference type="SAM" id="Phobius"/>
    </source>
</evidence>
<dbReference type="KEGG" id="orp:MOP44_00340"/>
<keyword evidence="1" id="KW-1133">Transmembrane helix</keyword>
<evidence type="ECO:0000313" key="3">
    <source>
        <dbReference type="Proteomes" id="UP001059380"/>
    </source>
</evidence>
<organism evidence="2 3">
    <name type="scientific">Occallatibacter riparius</name>
    <dbReference type="NCBI Taxonomy" id="1002689"/>
    <lineage>
        <taxon>Bacteria</taxon>
        <taxon>Pseudomonadati</taxon>
        <taxon>Acidobacteriota</taxon>
        <taxon>Terriglobia</taxon>
        <taxon>Terriglobales</taxon>
        <taxon>Acidobacteriaceae</taxon>
        <taxon>Occallatibacter</taxon>
    </lineage>
</organism>
<feature type="transmembrane region" description="Helical" evidence="1">
    <location>
        <begin position="16"/>
        <end position="36"/>
    </location>
</feature>
<dbReference type="EMBL" id="CP093313">
    <property type="protein sequence ID" value="UWZ84398.1"/>
    <property type="molecule type" value="Genomic_DNA"/>
</dbReference>
<dbReference type="AlphaFoldDB" id="A0A9J7BTZ3"/>
<dbReference type="Proteomes" id="UP001059380">
    <property type="component" value="Chromosome"/>
</dbReference>
<sequence length="300" mass="33632">MLLPPLNRVLLLDDSFFPLLLPLLSLGFAALVRLLFVDFIGDVAIYTNLNQRSANFATRAQILEECSHALTSLYLDLRGELHDSGEDFTIVIAAHSLGTVIAYDTLNDLFNRARISAPPVGNGDAPPNFPVASMEICSHLGGLLTFGSPLNKTYYFFRDQSAAEELVRAQLIDGLHSFRLATPARNLATPVAPVHVPKTLEVLAKRLPWINFWASSDIVSGKLFFYESIEQYHRPYVVPFPLSHLRYWRDQKMYRIFARDLLCASPVQPPSDPCPCSEADKVVPAERRRGLLTPAYIYLE</sequence>
<name>A0A9J7BTZ3_9BACT</name>
<reference evidence="2" key="1">
    <citation type="submission" date="2021-04" db="EMBL/GenBank/DDBJ databases">
        <title>Phylogenetic analysis of Acidobacteriaceae.</title>
        <authorList>
            <person name="Qiu L."/>
            <person name="Zhang Q."/>
        </authorList>
    </citation>
    <scope>NUCLEOTIDE SEQUENCE</scope>
    <source>
        <strain evidence="2">DSM 25168</strain>
    </source>
</reference>
<proteinExistence type="predicted"/>
<dbReference type="RefSeq" id="WP_260793901.1">
    <property type="nucleotide sequence ID" value="NZ_CP093313.1"/>
</dbReference>
<keyword evidence="3" id="KW-1185">Reference proteome</keyword>
<accession>A0A9J7BTZ3</accession>
<keyword evidence="1" id="KW-0812">Transmembrane</keyword>